<dbReference type="Pfam" id="PF13377">
    <property type="entry name" value="Peripla_BP_3"/>
    <property type="match status" value="1"/>
</dbReference>
<accession>A0ABS7SF97</accession>
<gene>
    <name evidence="5" type="ORF">KCQ71_17530</name>
</gene>
<comment type="caution">
    <text evidence="5">The sequence shown here is derived from an EMBL/GenBank/DDBJ whole genome shotgun (WGS) entry which is preliminary data.</text>
</comment>
<dbReference type="GO" id="GO:0003677">
    <property type="term" value="F:DNA binding"/>
    <property type="evidence" value="ECO:0007669"/>
    <property type="project" value="UniProtKB-KW"/>
</dbReference>
<dbReference type="Gene3D" id="1.10.260.40">
    <property type="entry name" value="lambda repressor-like DNA-binding domains"/>
    <property type="match status" value="1"/>
</dbReference>
<dbReference type="InterPro" id="IPR010982">
    <property type="entry name" value="Lambda_DNA-bd_dom_sf"/>
</dbReference>
<proteinExistence type="predicted"/>
<keyword evidence="3" id="KW-0804">Transcription</keyword>
<sequence length="330" mass="34969">MAKVAGVDLSTVSRLLRDDRAASYRPETRARVLAAAEQLGYRVNAQARALRLGRQDSIAILVPDLDNFGFTAVLRGVQEACEEAGVTLLISEIGSSAPERTDRLAALAGRVDGVLVAHAQDTDTALQAWLDDIRLPSVFVQRSIPGASVSVLFDEENNAAAMVDHLVAMGHRDIAHLSGDLSTDTAKRRKVGFDSAMAAHGLSIPRGRRADGGWNIEGGRAAAEKLVAGRKRPTALAVDSLVQAIGMLGALHAKGLSIPDDISVITIDEHPLAAHTTPPLTTVYLDQRELGRRAATALLDWVDGTPAQNLIVESPSDIIDRGSTAPPVAQ</sequence>
<evidence type="ECO:0000256" key="3">
    <source>
        <dbReference type="ARBA" id="ARBA00023163"/>
    </source>
</evidence>
<dbReference type="PANTHER" id="PTHR30146:SF109">
    <property type="entry name" value="HTH-TYPE TRANSCRIPTIONAL REGULATOR GALS"/>
    <property type="match status" value="1"/>
</dbReference>
<dbReference type="InterPro" id="IPR000843">
    <property type="entry name" value="HTH_LacI"/>
</dbReference>
<keyword evidence="2 5" id="KW-0238">DNA-binding</keyword>
<evidence type="ECO:0000256" key="1">
    <source>
        <dbReference type="ARBA" id="ARBA00023015"/>
    </source>
</evidence>
<organism evidence="5 6">
    <name type="scientific">Occultella gossypii</name>
    <dbReference type="NCBI Taxonomy" id="2800820"/>
    <lineage>
        <taxon>Bacteria</taxon>
        <taxon>Bacillati</taxon>
        <taxon>Actinomycetota</taxon>
        <taxon>Actinomycetes</taxon>
        <taxon>Micrococcales</taxon>
        <taxon>Ruaniaceae</taxon>
        <taxon>Occultella</taxon>
    </lineage>
</organism>
<dbReference type="CDD" id="cd06267">
    <property type="entry name" value="PBP1_LacI_sugar_binding-like"/>
    <property type="match status" value="1"/>
</dbReference>
<protein>
    <submittedName>
        <fullName evidence="5">LacI family DNA-binding transcriptional regulator</fullName>
    </submittedName>
</protein>
<dbReference type="RefSeq" id="WP_308116659.1">
    <property type="nucleotide sequence ID" value="NZ_JAGSHT010000016.1"/>
</dbReference>
<name>A0ABS7SF97_9MICO</name>
<keyword evidence="6" id="KW-1185">Reference proteome</keyword>
<reference evidence="5 6" key="1">
    <citation type="submission" date="2021-04" db="EMBL/GenBank/DDBJ databases">
        <title>Ruania sp. nov., isolated from sandy soil of mangrove forest.</title>
        <authorList>
            <person name="Ge X."/>
            <person name="Huang R."/>
            <person name="Liu W."/>
        </authorList>
    </citation>
    <scope>NUCLEOTIDE SEQUENCE [LARGE SCALE GENOMIC DNA]</scope>
    <source>
        <strain evidence="5 6">N2-46</strain>
    </source>
</reference>
<dbReference type="Pfam" id="PF00356">
    <property type="entry name" value="LacI"/>
    <property type="match status" value="1"/>
</dbReference>
<evidence type="ECO:0000313" key="6">
    <source>
        <dbReference type="Proteomes" id="UP000826651"/>
    </source>
</evidence>
<dbReference type="InterPro" id="IPR028082">
    <property type="entry name" value="Peripla_BP_I"/>
</dbReference>
<dbReference type="SUPFAM" id="SSF53822">
    <property type="entry name" value="Periplasmic binding protein-like I"/>
    <property type="match status" value="1"/>
</dbReference>
<feature type="domain" description="HTH lacI-type" evidence="4">
    <location>
        <begin position="1"/>
        <end position="52"/>
    </location>
</feature>
<dbReference type="PANTHER" id="PTHR30146">
    <property type="entry name" value="LACI-RELATED TRANSCRIPTIONAL REPRESSOR"/>
    <property type="match status" value="1"/>
</dbReference>
<dbReference type="CDD" id="cd01392">
    <property type="entry name" value="HTH_LacI"/>
    <property type="match status" value="1"/>
</dbReference>
<evidence type="ECO:0000256" key="2">
    <source>
        <dbReference type="ARBA" id="ARBA00023125"/>
    </source>
</evidence>
<evidence type="ECO:0000313" key="5">
    <source>
        <dbReference type="EMBL" id="MBZ2197966.1"/>
    </source>
</evidence>
<dbReference type="PROSITE" id="PS50932">
    <property type="entry name" value="HTH_LACI_2"/>
    <property type="match status" value="1"/>
</dbReference>
<dbReference type="EMBL" id="JAGSHT010000016">
    <property type="protein sequence ID" value="MBZ2197966.1"/>
    <property type="molecule type" value="Genomic_DNA"/>
</dbReference>
<dbReference type="Proteomes" id="UP000826651">
    <property type="component" value="Unassembled WGS sequence"/>
</dbReference>
<dbReference type="SUPFAM" id="SSF47413">
    <property type="entry name" value="lambda repressor-like DNA-binding domains"/>
    <property type="match status" value="1"/>
</dbReference>
<dbReference type="Gene3D" id="3.40.50.2300">
    <property type="match status" value="2"/>
</dbReference>
<dbReference type="SMART" id="SM00354">
    <property type="entry name" value="HTH_LACI"/>
    <property type="match status" value="1"/>
</dbReference>
<dbReference type="InterPro" id="IPR046335">
    <property type="entry name" value="LacI/GalR-like_sensor"/>
</dbReference>
<evidence type="ECO:0000259" key="4">
    <source>
        <dbReference type="PROSITE" id="PS50932"/>
    </source>
</evidence>
<keyword evidence="1" id="KW-0805">Transcription regulation</keyword>